<gene>
    <name evidence="2" type="ORF">QQF64_018923</name>
</gene>
<dbReference type="EMBL" id="JAYMGO010000022">
    <property type="protein sequence ID" value="KAL1251127.1"/>
    <property type="molecule type" value="Genomic_DNA"/>
</dbReference>
<organism evidence="2 3">
    <name type="scientific">Cirrhinus molitorella</name>
    <name type="common">mud carp</name>
    <dbReference type="NCBI Taxonomy" id="172907"/>
    <lineage>
        <taxon>Eukaryota</taxon>
        <taxon>Metazoa</taxon>
        <taxon>Chordata</taxon>
        <taxon>Craniata</taxon>
        <taxon>Vertebrata</taxon>
        <taxon>Euteleostomi</taxon>
        <taxon>Actinopterygii</taxon>
        <taxon>Neopterygii</taxon>
        <taxon>Teleostei</taxon>
        <taxon>Ostariophysi</taxon>
        <taxon>Cypriniformes</taxon>
        <taxon>Cyprinidae</taxon>
        <taxon>Labeoninae</taxon>
        <taxon>Labeonini</taxon>
        <taxon>Cirrhinus</taxon>
    </lineage>
</organism>
<dbReference type="InterPro" id="IPR036179">
    <property type="entry name" value="Ig-like_dom_sf"/>
</dbReference>
<dbReference type="Proteomes" id="UP001558613">
    <property type="component" value="Unassembled WGS sequence"/>
</dbReference>
<feature type="domain" description="Immunoglobulin V-set" evidence="1">
    <location>
        <begin position="34"/>
        <end position="113"/>
    </location>
</feature>
<keyword evidence="3" id="KW-1185">Reference proteome</keyword>
<evidence type="ECO:0000259" key="1">
    <source>
        <dbReference type="Pfam" id="PF07686"/>
    </source>
</evidence>
<dbReference type="SUPFAM" id="SSF48726">
    <property type="entry name" value="Immunoglobulin"/>
    <property type="match status" value="1"/>
</dbReference>
<dbReference type="InterPro" id="IPR013783">
    <property type="entry name" value="Ig-like_fold"/>
</dbReference>
<evidence type="ECO:0000313" key="3">
    <source>
        <dbReference type="Proteomes" id="UP001558613"/>
    </source>
</evidence>
<reference evidence="2 3" key="1">
    <citation type="submission" date="2023-09" db="EMBL/GenBank/DDBJ databases">
        <authorList>
            <person name="Wang M."/>
        </authorList>
    </citation>
    <scope>NUCLEOTIDE SEQUENCE [LARGE SCALE GENOMIC DNA]</scope>
    <source>
        <strain evidence="2">GT-2023</strain>
        <tissue evidence="2">Liver</tissue>
    </source>
</reference>
<proteinExistence type="predicted"/>
<dbReference type="InterPro" id="IPR013106">
    <property type="entry name" value="Ig_V-set"/>
</dbReference>
<protein>
    <recommendedName>
        <fullName evidence="1">Immunoglobulin V-set domain-containing protein</fullName>
    </recommendedName>
</protein>
<dbReference type="Pfam" id="PF07686">
    <property type="entry name" value="V-set"/>
    <property type="match status" value="1"/>
</dbReference>
<evidence type="ECO:0000313" key="2">
    <source>
        <dbReference type="EMBL" id="KAL1251127.1"/>
    </source>
</evidence>
<sequence>MRIASKISLDEQNLREVHEIRLRLHTHLLLHLSISCADKQSVSPGDNRGCCWWFRCPAVFFITSPVTQDPENKNRVETFPQEYLKGNFSIKLNNLQHTDAGQYICYIKNSDEYQTIKLIINESISTNQGETEQERVVLLIILSVFTVLFLL</sequence>
<comment type="caution">
    <text evidence="2">The sequence shown here is derived from an EMBL/GenBank/DDBJ whole genome shotgun (WGS) entry which is preliminary data.</text>
</comment>
<name>A0ABR3LHH4_9TELE</name>
<dbReference type="Gene3D" id="2.60.40.10">
    <property type="entry name" value="Immunoglobulins"/>
    <property type="match status" value="1"/>
</dbReference>
<accession>A0ABR3LHH4</accession>